<gene>
    <name evidence="1" type="ORF">IRI77_04955</name>
</gene>
<proteinExistence type="predicted"/>
<evidence type="ECO:0000313" key="1">
    <source>
        <dbReference type="EMBL" id="QOY89309.1"/>
    </source>
</evidence>
<name>A0A7S7NU60_PALFE</name>
<organism evidence="1 2">
    <name type="scientific">Paludibaculum fermentans</name>
    <dbReference type="NCBI Taxonomy" id="1473598"/>
    <lineage>
        <taxon>Bacteria</taxon>
        <taxon>Pseudomonadati</taxon>
        <taxon>Acidobacteriota</taxon>
        <taxon>Terriglobia</taxon>
        <taxon>Bryobacterales</taxon>
        <taxon>Bryobacteraceae</taxon>
        <taxon>Paludibaculum</taxon>
    </lineage>
</organism>
<dbReference type="AlphaFoldDB" id="A0A7S7NU60"/>
<protein>
    <submittedName>
        <fullName evidence="1">Uncharacterized protein</fullName>
    </submittedName>
</protein>
<dbReference type="RefSeq" id="WP_194450971.1">
    <property type="nucleotide sequence ID" value="NZ_CP063849.1"/>
</dbReference>
<evidence type="ECO:0000313" key="2">
    <source>
        <dbReference type="Proteomes" id="UP000593892"/>
    </source>
</evidence>
<accession>A0A7S7NU60</accession>
<dbReference type="Proteomes" id="UP000593892">
    <property type="component" value="Chromosome"/>
</dbReference>
<sequence>MDLKGYFKKVKDLEKKIQARDFYIVSLATQDGGKAGVLTQVSRRVGCQLIVEGKAREADEDEIAKFVADLAARRLAHEKQEAVSRIQVQVISDPMGLLRTGTETEKE</sequence>
<reference evidence="1 2" key="1">
    <citation type="submission" date="2020-10" db="EMBL/GenBank/DDBJ databases">
        <title>Complete genome sequence of Paludibaculum fermentans P105T, a facultatively anaerobic acidobacterium capable of dissimilatory Fe(III) reduction.</title>
        <authorList>
            <person name="Dedysh S.N."/>
            <person name="Beletsky A.V."/>
            <person name="Kulichevskaya I.S."/>
            <person name="Mardanov A.V."/>
            <person name="Ravin N.V."/>
        </authorList>
    </citation>
    <scope>NUCLEOTIDE SEQUENCE [LARGE SCALE GENOMIC DNA]</scope>
    <source>
        <strain evidence="1 2">P105</strain>
    </source>
</reference>
<dbReference type="EMBL" id="CP063849">
    <property type="protein sequence ID" value="QOY89309.1"/>
    <property type="molecule type" value="Genomic_DNA"/>
</dbReference>
<keyword evidence="2" id="KW-1185">Reference proteome</keyword>
<dbReference type="KEGG" id="pfer:IRI77_04955"/>